<sequence>MEFKKDEGQFKVAAIGENQCTLESYSRREFFKIGVITEGFPFELQYGSLSRIKVDKPCLVLINPKIPHAWNVADKTLQVTGYFCVFNDAFIRTNPQLSAMSDRLLNSQGFPVYFPVEGSMHFLITLFARLRLAADQEYSQKTDLFRSNLNLIFHEANQMRNVREQPESGPSRIANAFMNLLSTQFPVDLPLQPIKLRSPADYADMLAVHVNHLNKAVQKATGKSTTVCINEKIFAEAQSLLAYTLYSVADISAGLGFEYQSYFNRFFKKHAGVAPTYYRKTIEMYK</sequence>
<dbReference type="PROSITE" id="PS01124">
    <property type="entry name" value="HTH_ARAC_FAMILY_2"/>
    <property type="match status" value="1"/>
</dbReference>
<evidence type="ECO:0000256" key="1">
    <source>
        <dbReference type="ARBA" id="ARBA00023015"/>
    </source>
</evidence>
<dbReference type="InterPro" id="IPR020449">
    <property type="entry name" value="Tscrpt_reg_AraC-type_HTH"/>
</dbReference>
<evidence type="ECO:0000313" key="5">
    <source>
        <dbReference type="EMBL" id="SMO32522.1"/>
    </source>
</evidence>
<dbReference type="AlphaFoldDB" id="A0A521ACK4"/>
<dbReference type="EMBL" id="FXTN01000001">
    <property type="protein sequence ID" value="SMO32522.1"/>
    <property type="molecule type" value="Genomic_DNA"/>
</dbReference>
<dbReference type="GO" id="GO:0003700">
    <property type="term" value="F:DNA-binding transcription factor activity"/>
    <property type="evidence" value="ECO:0007669"/>
    <property type="project" value="InterPro"/>
</dbReference>
<dbReference type="SUPFAM" id="SSF46689">
    <property type="entry name" value="Homeodomain-like"/>
    <property type="match status" value="1"/>
</dbReference>
<keyword evidence="3" id="KW-0804">Transcription</keyword>
<keyword evidence="6" id="KW-1185">Reference proteome</keyword>
<dbReference type="PANTHER" id="PTHR43280">
    <property type="entry name" value="ARAC-FAMILY TRANSCRIPTIONAL REGULATOR"/>
    <property type="match status" value="1"/>
</dbReference>
<organism evidence="5 6">
    <name type="scientific">Pedobacter westerhofensis</name>
    <dbReference type="NCBI Taxonomy" id="425512"/>
    <lineage>
        <taxon>Bacteria</taxon>
        <taxon>Pseudomonadati</taxon>
        <taxon>Bacteroidota</taxon>
        <taxon>Sphingobacteriia</taxon>
        <taxon>Sphingobacteriales</taxon>
        <taxon>Sphingobacteriaceae</taxon>
        <taxon>Pedobacter</taxon>
    </lineage>
</organism>
<dbReference type="SMART" id="SM00342">
    <property type="entry name" value="HTH_ARAC"/>
    <property type="match status" value="1"/>
</dbReference>
<gene>
    <name evidence="5" type="ORF">SAMN06265348_10151</name>
</gene>
<proteinExistence type="predicted"/>
<dbReference type="Gene3D" id="1.10.10.60">
    <property type="entry name" value="Homeodomain-like"/>
    <property type="match status" value="1"/>
</dbReference>
<dbReference type="PANTHER" id="PTHR43280:SF32">
    <property type="entry name" value="TRANSCRIPTIONAL REGULATORY PROTEIN"/>
    <property type="match status" value="1"/>
</dbReference>
<dbReference type="OrthoDB" id="629929at2"/>
<keyword evidence="1" id="KW-0805">Transcription regulation</keyword>
<dbReference type="RefSeq" id="WP_142526191.1">
    <property type="nucleotide sequence ID" value="NZ_CBCSJO010000002.1"/>
</dbReference>
<dbReference type="Proteomes" id="UP000320300">
    <property type="component" value="Unassembled WGS sequence"/>
</dbReference>
<dbReference type="Pfam" id="PF12833">
    <property type="entry name" value="HTH_18"/>
    <property type="match status" value="1"/>
</dbReference>
<dbReference type="PRINTS" id="PR00032">
    <property type="entry name" value="HTHARAC"/>
</dbReference>
<name>A0A521ACK4_9SPHI</name>
<evidence type="ECO:0000259" key="4">
    <source>
        <dbReference type="PROSITE" id="PS01124"/>
    </source>
</evidence>
<dbReference type="GO" id="GO:0043565">
    <property type="term" value="F:sequence-specific DNA binding"/>
    <property type="evidence" value="ECO:0007669"/>
    <property type="project" value="InterPro"/>
</dbReference>
<accession>A0A521ACK4</accession>
<evidence type="ECO:0000256" key="2">
    <source>
        <dbReference type="ARBA" id="ARBA00023125"/>
    </source>
</evidence>
<evidence type="ECO:0000256" key="3">
    <source>
        <dbReference type="ARBA" id="ARBA00023163"/>
    </source>
</evidence>
<dbReference type="InterPro" id="IPR009057">
    <property type="entry name" value="Homeodomain-like_sf"/>
</dbReference>
<keyword evidence="2" id="KW-0238">DNA-binding</keyword>
<evidence type="ECO:0000313" key="6">
    <source>
        <dbReference type="Proteomes" id="UP000320300"/>
    </source>
</evidence>
<feature type="domain" description="HTH araC/xylS-type" evidence="4">
    <location>
        <begin position="201"/>
        <end position="281"/>
    </location>
</feature>
<protein>
    <submittedName>
        <fullName evidence="5">Helix-turn-helix domain-containing protein</fullName>
    </submittedName>
</protein>
<dbReference type="InterPro" id="IPR018060">
    <property type="entry name" value="HTH_AraC"/>
</dbReference>
<reference evidence="5 6" key="1">
    <citation type="submission" date="2017-05" db="EMBL/GenBank/DDBJ databases">
        <authorList>
            <person name="Varghese N."/>
            <person name="Submissions S."/>
        </authorList>
    </citation>
    <scope>NUCLEOTIDE SEQUENCE [LARGE SCALE GENOMIC DNA]</scope>
    <source>
        <strain evidence="5 6">DSM 19036</strain>
    </source>
</reference>